<dbReference type="GO" id="GO:0003677">
    <property type="term" value="F:DNA binding"/>
    <property type="evidence" value="ECO:0007669"/>
    <property type="project" value="UniProtKB-KW"/>
</dbReference>
<dbReference type="OrthoDB" id="1938591at2759"/>
<dbReference type="AlphaFoldDB" id="A0A7J0FB64"/>
<evidence type="ECO:0000313" key="4">
    <source>
        <dbReference type="EMBL" id="GFY95932.1"/>
    </source>
</evidence>
<organism evidence="4 5">
    <name type="scientific">Actinidia rufa</name>
    <dbReference type="NCBI Taxonomy" id="165716"/>
    <lineage>
        <taxon>Eukaryota</taxon>
        <taxon>Viridiplantae</taxon>
        <taxon>Streptophyta</taxon>
        <taxon>Embryophyta</taxon>
        <taxon>Tracheophyta</taxon>
        <taxon>Spermatophyta</taxon>
        <taxon>Magnoliopsida</taxon>
        <taxon>eudicotyledons</taxon>
        <taxon>Gunneridae</taxon>
        <taxon>Pentapetalae</taxon>
        <taxon>asterids</taxon>
        <taxon>Ericales</taxon>
        <taxon>Actinidiaceae</taxon>
        <taxon>Actinidia</taxon>
    </lineage>
</organism>
<keyword evidence="1" id="KW-0539">Nucleus</keyword>
<protein>
    <submittedName>
        <fullName evidence="4">Homeodomain-like transcriptional regulator</fullName>
    </submittedName>
</protein>
<feature type="domain" description="ELM2" evidence="3">
    <location>
        <begin position="78"/>
        <end position="143"/>
    </location>
</feature>
<feature type="compositionally biased region" description="Basic and acidic residues" evidence="2">
    <location>
        <begin position="51"/>
        <end position="60"/>
    </location>
</feature>
<feature type="compositionally biased region" description="Low complexity" evidence="2">
    <location>
        <begin position="40"/>
        <end position="50"/>
    </location>
</feature>
<dbReference type="Proteomes" id="UP000585474">
    <property type="component" value="Unassembled WGS sequence"/>
</dbReference>
<keyword evidence="4" id="KW-0371">Homeobox</keyword>
<proteinExistence type="predicted"/>
<name>A0A7J0FB64_9ERIC</name>
<dbReference type="EMBL" id="BJWL01000011">
    <property type="protein sequence ID" value="GFY95932.1"/>
    <property type="molecule type" value="Genomic_DNA"/>
</dbReference>
<gene>
    <name evidence="4" type="ORF">Acr_11g0002380</name>
</gene>
<evidence type="ECO:0000256" key="1">
    <source>
        <dbReference type="ARBA" id="ARBA00023242"/>
    </source>
</evidence>
<keyword evidence="4" id="KW-0238">DNA-binding</keyword>
<evidence type="ECO:0000313" key="5">
    <source>
        <dbReference type="Proteomes" id="UP000585474"/>
    </source>
</evidence>
<evidence type="ECO:0000256" key="2">
    <source>
        <dbReference type="SAM" id="MobiDB-lite"/>
    </source>
</evidence>
<comment type="caution">
    <text evidence="4">The sequence shown here is derived from an EMBL/GenBank/DDBJ whole genome shotgun (WGS) entry which is preliminary data.</text>
</comment>
<evidence type="ECO:0000259" key="3">
    <source>
        <dbReference type="PROSITE" id="PS51156"/>
    </source>
</evidence>
<reference evidence="4 5" key="1">
    <citation type="submission" date="2019-07" db="EMBL/GenBank/DDBJ databases">
        <title>De Novo Assembly of kiwifruit Actinidia rufa.</title>
        <authorList>
            <person name="Sugita-Konishi S."/>
            <person name="Sato K."/>
            <person name="Mori E."/>
            <person name="Abe Y."/>
            <person name="Kisaki G."/>
            <person name="Hamano K."/>
            <person name="Suezawa K."/>
            <person name="Otani M."/>
            <person name="Fukuda T."/>
            <person name="Manabe T."/>
            <person name="Gomi K."/>
            <person name="Tabuchi M."/>
            <person name="Akimitsu K."/>
            <person name="Kataoka I."/>
        </authorList>
    </citation>
    <scope>NUCLEOTIDE SEQUENCE [LARGE SCALE GENOMIC DNA]</scope>
    <source>
        <strain evidence="5">cv. Fuchu</strain>
    </source>
</reference>
<accession>A0A7J0FB64</accession>
<sequence>MHPSMYDDHIGSEKLRCNVRLVSAKESRVVSSKKANAPRSCSKSSSSTQSDLKDHFDKESTPLSADSWVGWFSDSHRKRILVGSLFQAKVLEWTGETYEDDSRWLGSQIWPLKDGESNKHLMTRAYWERMSHMRRWPLKIVEA</sequence>
<feature type="region of interest" description="Disordered" evidence="2">
    <location>
        <begin position="28"/>
        <end position="68"/>
    </location>
</feature>
<keyword evidence="5" id="KW-1185">Reference proteome</keyword>
<dbReference type="PROSITE" id="PS51156">
    <property type="entry name" value="ELM2"/>
    <property type="match status" value="1"/>
</dbReference>
<dbReference type="InterPro" id="IPR000949">
    <property type="entry name" value="ELM2_dom"/>
</dbReference>